<evidence type="ECO:0000256" key="1">
    <source>
        <dbReference type="ARBA" id="ARBA00022612"/>
    </source>
</evidence>
<proteinExistence type="predicted"/>
<evidence type="ECO:0000256" key="3">
    <source>
        <dbReference type="ARBA" id="ARBA00022801"/>
    </source>
</evidence>
<keyword evidence="1" id="KW-1188">Viral release from host cell</keyword>
<name>A0A1T5JQE9_9BACT</name>
<evidence type="ECO:0000259" key="4">
    <source>
        <dbReference type="Pfam" id="PF04586"/>
    </source>
</evidence>
<evidence type="ECO:0000256" key="2">
    <source>
        <dbReference type="ARBA" id="ARBA00022670"/>
    </source>
</evidence>
<protein>
    <recommendedName>
        <fullName evidence="4">Prohead serine protease domain-containing protein</fullName>
    </recommendedName>
</protein>
<organism evidence="5 6">
    <name type="scientific">Ohtaekwangia koreensis</name>
    <dbReference type="NCBI Taxonomy" id="688867"/>
    <lineage>
        <taxon>Bacteria</taxon>
        <taxon>Pseudomonadati</taxon>
        <taxon>Bacteroidota</taxon>
        <taxon>Cytophagia</taxon>
        <taxon>Cytophagales</taxon>
        <taxon>Fulvivirgaceae</taxon>
        <taxon>Ohtaekwangia</taxon>
    </lineage>
</organism>
<dbReference type="InterPro" id="IPR054613">
    <property type="entry name" value="Peptidase_S78_dom"/>
</dbReference>
<keyword evidence="6" id="KW-1185">Reference proteome</keyword>
<feature type="domain" description="Prohead serine protease" evidence="4">
    <location>
        <begin position="19"/>
        <end position="182"/>
    </location>
</feature>
<dbReference type="EMBL" id="FUZU01000001">
    <property type="protein sequence ID" value="SKC53549.1"/>
    <property type="molecule type" value="Genomic_DNA"/>
</dbReference>
<gene>
    <name evidence="5" type="ORF">SAMN05660236_1355</name>
</gene>
<reference evidence="5 6" key="1">
    <citation type="submission" date="2017-02" db="EMBL/GenBank/DDBJ databases">
        <authorList>
            <person name="Peterson S.W."/>
        </authorList>
    </citation>
    <scope>NUCLEOTIDE SEQUENCE [LARGE SCALE GENOMIC DNA]</scope>
    <source>
        <strain evidence="5 6">DSM 25262</strain>
    </source>
</reference>
<keyword evidence="2" id="KW-0645">Protease</keyword>
<accession>A0A1T5JQE9</accession>
<dbReference type="Proteomes" id="UP000190961">
    <property type="component" value="Unassembled WGS sequence"/>
</dbReference>
<dbReference type="Pfam" id="PF04586">
    <property type="entry name" value="Peptidase_S78"/>
    <property type="match status" value="1"/>
</dbReference>
<dbReference type="RefSeq" id="WP_079685899.1">
    <property type="nucleotide sequence ID" value="NZ_FUZU01000001.1"/>
</dbReference>
<dbReference type="AlphaFoldDB" id="A0A1T5JQE9"/>
<keyword evidence="3" id="KW-0378">Hydrolase</keyword>
<evidence type="ECO:0000313" key="6">
    <source>
        <dbReference type="Proteomes" id="UP000190961"/>
    </source>
</evidence>
<sequence length="224" mass="25668">MKLKAIKEKRYIVSKDKNIRAEQNEDGKRYIEGYAATFNNESKLLYEYHNGRMIEFTEIILPGAFDDVLASPNLNVIHTIDHDRSKMLARTTSGTLQLSVDDTGLKYRFEVPNTTLGNDLYEMVSRGDYYESSFVFTVDDEGEIWEKKGDQILRTISKVSGLYDTSTVVDGAYANTPVTIARNLSDLIDSEELKSEVKEETRDAEKEKIDNEIFFLENEISFIE</sequence>
<dbReference type="InterPro" id="IPR006433">
    <property type="entry name" value="Prohead_protease"/>
</dbReference>
<dbReference type="NCBIfam" id="TIGR01543">
    <property type="entry name" value="proheadase_HK97"/>
    <property type="match status" value="1"/>
</dbReference>
<dbReference type="STRING" id="688867.SAMN05660236_1355"/>
<dbReference type="GO" id="GO:0006508">
    <property type="term" value="P:proteolysis"/>
    <property type="evidence" value="ECO:0007669"/>
    <property type="project" value="UniProtKB-KW"/>
</dbReference>
<dbReference type="GO" id="GO:0008233">
    <property type="term" value="F:peptidase activity"/>
    <property type="evidence" value="ECO:0007669"/>
    <property type="project" value="UniProtKB-KW"/>
</dbReference>
<evidence type="ECO:0000313" key="5">
    <source>
        <dbReference type="EMBL" id="SKC53549.1"/>
    </source>
</evidence>
<dbReference type="OrthoDB" id="1049848at2"/>